<evidence type="ECO:0000256" key="5">
    <source>
        <dbReference type="ARBA" id="ARBA00023002"/>
    </source>
</evidence>
<dbReference type="PRINTS" id="PR00079">
    <property type="entry name" value="G6PDHDRGNASE"/>
</dbReference>
<evidence type="ECO:0000256" key="1">
    <source>
        <dbReference type="ARBA" id="ARBA00004937"/>
    </source>
</evidence>
<dbReference type="InterPro" id="IPR022674">
    <property type="entry name" value="G6P_DH_NAD-bd"/>
</dbReference>
<evidence type="ECO:0000313" key="11">
    <source>
        <dbReference type="Proteomes" id="UP000264179"/>
    </source>
</evidence>
<dbReference type="InterPro" id="IPR019796">
    <property type="entry name" value="G6P_DH_AS"/>
</dbReference>
<dbReference type="UniPathway" id="UPA00115"/>
<keyword evidence="6" id="KW-0119">Carbohydrate metabolism</keyword>
<comment type="caution">
    <text evidence="9">The sequence shown here is derived from an EMBL/GenBank/DDBJ whole genome shotgun (WGS) entry which is preliminary data.</text>
</comment>
<sequence>MRQRLKHRIADIVIFGGTGDLALRKLFPALYEMERTGRFDDDTRIFGASRSEHSDEDFRAKLEEAGKKFVPEGEFEAKIWKKFAKRISYVQVSAGDEAGFKVLHEKLSDQPDRDRVYYFSTSPALFADMAFNLKKVGLVTPNSRVVLEKPLGHDLDSCREINGQIGEVFDENQIFRIDHYLGKETVQNLMILRFANAMFEPLWNSAHIDHVQITVGEEVGAEGR</sequence>
<keyword evidence="4" id="KW-0521">NADP</keyword>
<dbReference type="InterPro" id="IPR022675">
    <property type="entry name" value="G6P_DH_C"/>
</dbReference>
<evidence type="ECO:0000259" key="7">
    <source>
        <dbReference type="Pfam" id="PF00479"/>
    </source>
</evidence>
<dbReference type="SUPFAM" id="SSF55347">
    <property type="entry name" value="Glyceraldehyde-3-phosphate dehydrogenase-like, C-terminal domain"/>
    <property type="match status" value="1"/>
</dbReference>
<dbReference type="Proteomes" id="UP000264753">
    <property type="component" value="Unassembled WGS sequence"/>
</dbReference>
<name>A0A358HSA9_9PROT</name>
<dbReference type="Proteomes" id="UP000264179">
    <property type="component" value="Unassembled WGS sequence"/>
</dbReference>
<dbReference type="InterPro" id="IPR036291">
    <property type="entry name" value="NAD(P)-bd_dom_sf"/>
</dbReference>
<evidence type="ECO:0000256" key="2">
    <source>
        <dbReference type="ARBA" id="ARBA00009975"/>
    </source>
</evidence>
<dbReference type="SUPFAM" id="SSF51735">
    <property type="entry name" value="NAD(P)-binding Rossmann-fold domains"/>
    <property type="match status" value="1"/>
</dbReference>
<dbReference type="EMBL" id="DOOG01000073">
    <property type="protein sequence ID" value="HBU98033.1"/>
    <property type="molecule type" value="Genomic_DNA"/>
</dbReference>
<dbReference type="AlphaFoldDB" id="A0A358HSA9"/>
<dbReference type="PANTHER" id="PTHR23429">
    <property type="entry name" value="GLUCOSE-6-PHOSPHATE 1-DEHYDROGENASE G6PD"/>
    <property type="match status" value="1"/>
</dbReference>
<gene>
    <name evidence="9" type="ORF">DEF21_09040</name>
    <name evidence="10" type="ORF">DHR80_00660</name>
</gene>
<dbReference type="EMBL" id="DPOP01000006">
    <property type="protein sequence ID" value="HCW65725.1"/>
    <property type="molecule type" value="Genomic_DNA"/>
</dbReference>
<evidence type="ECO:0000256" key="4">
    <source>
        <dbReference type="ARBA" id="ARBA00022857"/>
    </source>
</evidence>
<dbReference type="Gene3D" id="3.30.360.10">
    <property type="entry name" value="Dihydrodipicolinate Reductase, domain 2"/>
    <property type="match status" value="1"/>
</dbReference>
<protein>
    <submittedName>
        <fullName evidence="9">Glucose-6-phosphate dehydrogenase</fullName>
        <ecNumber evidence="9">1.1.1.49</ecNumber>
    </submittedName>
</protein>
<keyword evidence="3" id="KW-0313">Glucose metabolism</keyword>
<organism evidence="9 12">
    <name type="scientific">Thalassospira lucentensis</name>
    <dbReference type="NCBI Taxonomy" id="168935"/>
    <lineage>
        <taxon>Bacteria</taxon>
        <taxon>Pseudomonadati</taxon>
        <taxon>Pseudomonadota</taxon>
        <taxon>Alphaproteobacteria</taxon>
        <taxon>Rhodospirillales</taxon>
        <taxon>Thalassospiraceae</taxon>
        <taxon>Thalassospira</taxon>
    </lineage>
</organism>
<dbReference type="GO" id="GO:0005829">
    <property type="term" value="C:cytosol"/>
    <property type="evidence" value="ECO:0007669"/>
    <property type="project" value="TreeGrafter"/>
</dbReference>
<feature type="domain" description="Glucose-6-phosphate dehydrogenase NAD-binding" evidence="7">
    <location>
        <begin position="13"/>
        <end position="188"/>
    </location>
</feature>
<comment type="pathway">
    <text evidence="1">Carbohydrate degradation; pentose phosphate pathway; D-ribulose 5-phosphate from D-glucose 6-phosphate (oxidative stage): step 1/3.</text>
</comment>
<dbReference type="EC" id="1.1.1.49" evidence="9"/>
<evidence type="ECO:0000313" key="12">
    <source>
        <dbReference type="Proteomes" id="UP000264753"/>
    </source>
</evidence>
<evidence type="ECO:0000313" key="10">
    <source>
        <dbReference type="EMBL" id="HCW65725.1"/>
    </source>
</evidence>
<keyword evidence="5 9" id="KW-0560">Oxidoreductase</keyword>
<accession>A0A358HSA9</accession>
<dbReference type="PANTHER" id="PTHR23429:SF0">
    <property type="entry name" value="GLUCOSE-6-PHOSPHATE 1-DEHYDROGENASE"/>
    <property type="match status" value="1"/>
</dbReference>
<evidence type="ECO:0000259" key="8">
    <source>
        <dbReference type="Pfam" id="PF02781"/>
    </source>
</evidence>
<dbReference type="Pfam" id="PF00479">
    <property type="entry name" value="G6PD_N"/>
    <property type="match status" value="1"/>
</dbReference>
<feature type="non-terminal residue" evidence="9">
    <location>
        <position position="224"/>
    </location>
</feature>
<evidence type="ECO:0000256" key="3">
    <source>
        <dbReference type="ARBA" id="ARBA00022526"/>
    </source>
</evidence>
<dbReference type="Pfam" id="PF02781">
    <property type="entry name" value="G6PD_C"/>
    <property type="match status" value="1"/>
</dbReference>
<dbReference type="Gene3D" id="3.40.50.720">
    <property type="entry name" value="NAD(P)-binding Rossmann-like Domain"/>
    <property type="match status" value="1"/>
</dbReference>
<dbReference type="GO" id="GO:0009051">
    <property type="term" value="P:pentose-phosphate shunt, oxidative branch"/>
    <property type="evidence" value="ECO:0007669"/>
    <property type="project" value="TreeGrafter"/>
</dbReference>
<dbReference type="GO" id="GO:0050661">
    <property type="term" value="F:NADP binding"/>
    <property type="evidence" value="ECO:0007669"/>
    <property type="project" value="InterPro"/>
</dbReference>
<proteinExistence type="inferred from homology"/>
<evidence type="ECO:0000256" key="6">
    <source>
        <dbReference type="ARBA" id="ARBA00023277"/>
    </source>
</evidence>
<evidence type="ECO:0000313" key="9">
    <source>
        <dbReference type="EMBL" id="HBU98033.1"/>
    </source>
</evidence>
<feature type="domain" description="Glucose-6-phosphate dehydrogenase C-terminal" evidence="8">
    <location>
        <begin position="190"/>
        <end position="224"/>
    </location>
</feature>
<dbReference type="GO" id="GO:0006006">
    <property type="term" value="P:glucose metabolic process"/>
    <property type="evidence" value="ECO:0007669"/>
    <property type="project" value="UniProtKB-KW"/>
</dbReference>
<reference evidence="11 12" key="1">
    <citation type="journal article" date="2018" name="Nat. Biotechnol.">
        <title>A standardized bacterial taxonomy based on genome phylogeny substantially revises the tree of life.</title>
        <authorList>
            <person name="Parks D.H."/>
            <person name="Chuvochina M."/>
            <person name="Waite D.W."/>
            <person name="Rinke C."/>
            <person name="Skarshewski A."/>
            <person name="Chaumeil P.A."/>
            <person name="Hugenholtz P."/>
        </authorList>
    </citation>
    <scope>NUCLEOTIDE SEQUENCE [LARGE SCALE GENOMIC DNA]</scope>
    <source>
        <strain evidence="9">UBA8707</strain>
        <strain evidence="10">UBA9881</strain>
    </source>
</reference>
<dbReference type="GO" id="GO:0004345">
    <property type="term" value="F:glucose-6-phosphate dehydrogenase activity"/>
    <property type="evidence" value="ECO:0007669"/>
    <property type="project" value="UniProtKB-EC"/>
</dbReference>
<dbReference type="InterPro" id="IPR001282">
    <property type="entry name" value="G6P_DH"/>
</dbReference>
<dbReference type="PROSITE" id="PS00069">
    <property type="entry name" value="G6P_DEHYDROGENASE"/>
    <property type="match status" value="1"/>
</dbReference>
<comment type="similarity">
    <text evidence="2">Belongs to the glucose-6-phosphate dehydrogenase family.</text>
</comment>